<keyword evidence="2" id="KW-1185">Reference proteome</keyword>
<dbReference type="AlphaFoldDB" id="A0A511NEK7"/>
<dbReference type="STRING" id="1218108.GCA_000382425_00447"/>
<reference evidence="1 2" key="1">
    <citation type="submission" date="2019-07" db="EMBL/GenBank/DDBJ databases">
        <title>Whole genome shotgun sequence of Empedobacter brevis NBRC 14943.</title>
        <authorList>
            <person name="Hosoyama A."/>
            <person name="Uohara A."/>
            <person name="Ohji S."/>
            <person name="Ichikawa N."/>
        </authorList>
    </citation>
    <scope>NUCLEOTIDE SEQUENCE [LARGE SCALE GENOMIC DNA]</scope>
    <source>
        <strain evidence="1 2">NBRC 14943</strain>
    </source>
</reference>
<protein>
    <submittedName>
        <fullName evidence="1">Uncharacterized protein</fullName>
    </submittedName>
</protein>
<name>A0A511NEK7_9FLAO</name>
<dbReference type="EMBL" id="BJXC01000002">
    <property type="protein sequence ID" value="GEM50761.1"/>
    <property type="molecule type" value="Genomic_DNA"/>
</dbReference>
<gene>
    <name evidence="1" type="ORF">EB1_05510</name>
</gene>
<comment type="caution">
    <text evidence="1">The sequence shown here is derived from an EMBL/GenBank/DDBJ whole genome shotgun (WGS) entry which is preliminary data.</text>
</comment>
<proteinExistence type="predicted"/>
<evidence type="ECO:0000313" key="1">
    <source>
        <dbReference type="EMBL" id="GEM50761.1"/>
    </source>
</evidence>
<evidence type="ECO:0000313" key="2">
    <source>
        <dbReference type="Proteomes" id="UP000321245"/>
    </source>
</evidence>
<organism evidence="1 2">
    <name type="scientific">Empedobacter brevis NBRC 14943 = ATCC 43319</name>
    <dbReference type="NCBI Taxonomy" id="1218108"/>
    <lineage>
        <taxon>Bacteria</taxon>
        <taxon>Pseudomonadati</taxon>
        <taxon>Bacteroidota</taxon>
        <taxon>Flavobacteriia</taxon>
        <taxon>Flavobacteriales</taxon>
        <taxon>Weeksellaceae</taxon>
        <taxon>Empedobacter</taxon>
    </lineage>
</organism>
<dbReference type="Proteomes" id="UP000321245">
    <property type="component" value="Unassembled WGS sequence"/>
</dbReference>
<sequence length="146" mass="17062">MIITACQSDDNNEQFIVDTAINIAVKDNDGNDLLNPNNSNALNQNEFQIIYEIDGKQTVVNDKNLNYPNGFFVYPHEKEYRIRIFPNTTKNSSNPITYVKWNKTDTDTIRCEINRSGNTEVCKKVWLNNKLVWEAYDTERFFEIIK</sequence>
<accession>A0A511NEK7</accession>